<sequence length="59" mass="6949">MKRGFILKNWLRKQDFNLQILGYELALTRLKKQEIQDFHTSIGAIITQFTDFSAADFEV</sequence>
<reference evidence="1 2" key="1">
    <citation type="submission" date="2020-08" db="EMBL/GenBank/DDBJ databases">
        <title>Novel species isolated from subtropical streams in China.</title>
        <authorList>
            <person name="Lu H."/>
        </authorList>
    </citation>
    <scope>NUCLEOTIDE SEQUENCE [LARGE SCALE GENOMIC DNA]</scope>
    <source>
        <strain evidence="1 2">LX15W</strain>
    </source>
</reference>
<name>A0ABR6YES3_9BURK</name>
<evidence type="ECO:0000313" key="1">
    <source>
        <dbReference type="EMBL" id="MBC3875048.1"/>
    </source>
</evidence>
<dbReference type="Proteomes" id="UP000624279">
    <property type="component" value="Unassembled WGS sequence"/>
</dbReference>
<comment type="caution">
    <text evidence="1">The sequence shown here is derived from an EMBL/GenBank/DDBJ whole genome shotgun (WGS) entry which is preliminary data.</text>
</comment>
<proteinExistence type="predicted"/>
<dbReference type="EMBL" id="JACOGA010000015">
    <property type="protein sequence ID" value="MBC3875048.1"/>
    <property type="molecule type" value="Genomic_DNA"/>
</dbReference>
<protein>
    <submittedName>
        <fullName evidence="1">Uncharacterized protein</fullName>
    </submittedName>
</protein>
<accession>A0ABR6YES3</accession>
<evidence type="ECO:0000313" key="2">
    <source>
        <dbReference type="Proteomes" id="UP000624279"/>
    </source>
</evidence>
<dbReference type="RefSeq" id="WP_186943026.1">
    <property type="nucleotide sequence ID" value="NZ_JACOGA010000015.1"/>
</dbReference>
<gene>
    <name evidence="1" type="ORF">H8K55_15775</name>
</gene>
<keyword evidence="2" id="KW-1185">Reference proteome</keyword>
<organism evidence="1 2">
    <name type="scientific">Undibacterium flavidum</name>
    <dbReference type="NCBI Taxonomy" id="2762297"/>
    <lineage>
        <taxon>Bacteria</taxon>
        <taxon>Pseudomonadati</taxon>
        <taxon>Pseudomonadota</taxon>
        <taxon>Betaproteobacteria</taxon>
        <taxon>Burkholderiales</taxon>
        <taxon>Oxalobacteraceae</taxon>
        <taxon>Undibacterium</taxon>
    </lineage>
</organism>